<feature type="transmembrane region" description="Helical" evidence="8">
    <location>
        <begin position="412"/>
        <end position="432"/>
    </location>
</feature>
<feature type="domain" description="Anoctamin dimerisation" evidence="10">
    <location>
        <begin position="4"/>
        <end position="201"/>
    </location>
</feature>
<evidence type="ECO:0000256" key="4">
    <source>
        <dbReference type="ARBA" id="ARBA00022692"/>
    </source>
</evidence>
<keyword evidence="7" id="KW-0325">Glycoprotein</keyword>
<dbReference type="AlphaFoldDB" id="A0A9P0GLC4"/>
<keyword evidence="3" id="KW-1003">Cell membrane</keyword>
<evidence type="ECO:0000259" key="10">
    <source>
        <dbReference type="Pfam" id="PF16178"/>
    </source>
</evidence>
<evidence type="ECO:0000259" key="9">
    <source>
        <dbReference type="Pfam" id="PF04547"/>
    </source>
</evidence>
<dbReference type="PANTHER" id="PTHR12308">
    <property type="entry name" value="ANOCTAMIN"/>
    <property type="match status" value="1"/>
</dbReference>
<dbReference type="InterPro" id="IPR049452">
    <property type="entry name" value="Anoctamin_TM"/>
</dbReference>
<evidence type="ECO:0000256" key="2">
    <source>
        <dbReference type="ARBA" id="ARBA00009671"/>
    </source>
</evidence>
<evidence type="ECO:0000256" key="6">
    <source>
        <dbReference type="ARBA" id="ARBA00023136"/>
    </source>
</evidence>
<comment type="subcellular location">
    <subcellularLocation>
        <location evidence="1">Cell membrane</location>
        <topology evidence="1">Multi-pass membrane protein</topology>
    </subcellularLocation>
    <subcellularLocation>
        <location evidence="8">Membrane</location>
        <topology evidence="8">Multi-pass membrane protein</topology>
    </subcellularLocation>
</comment>
<feature type="transmembrane region" description="Helical" evidence="8">
    <location>
        <begin position="365"/>
        <end position="392"/>
    </location>
</feature>
<comment type="similarity">
    <text evidence="2 8">Belongs to the anoctamin family.</text>
</comment>
<reference evidence="11" key="2">
    <citation type="submission" date="2022-10" db="EMBL/GenBank/DDBJ databases">
        <authorList>
            <consortium name="ENA_rothamsted_submissions"/>
            <consortium name="culmorum"/>
            <person name="King R."/>
        </authorList>
    </citation>
    <scope>NUCLEOTIDE SEQUENCE</scope>
</reference>
<dbReference type="OrthoDB" id="296386at2759"/>
<dbReference type="EMBL" id="OU896718">
    <property type="protein sequence ID" value="CAH1119328.1"/>
    <property type="molecule type" value="Genomic_DNA"/>
</dbReference>
<evidence type="ECO:0000256" key="7">
    <source>
        <dbReference type="ARBA" id="ARBA00023180"/>
    </source>
</evidence>
<feature type="transmembrane region" description="Helical" evidence="8">
    <location>
        <begin position="460"/>
        <end position="478"/>
    </location>
</feature>
<dbReference type="InterPro" id="IPR032394">
    <property type="entry name" value="Anoct_dimer"/>
</dbReference>
<gene>
    <name evidence="11" type="ORF">PHAECO_LOCUS2816</name>
</gene>
<dbReference type="Proteomes" id="UP001153737">
    <property type="component" value="Chromosome 12"/>
</dbReference>
<accession>A0A9P0GLC4</accession>
<evidence type="ECO:0000256" key="3">
    <source>
        <dbReference type="ARBA" id="ARBA00022475"/>
    </source>
</evidence>
<evidence type="ECO:0000256" key="5">
    <source>
        <dbReference type="ARBA" id="ARBA00022989"/>
    </source>
</evidence>
<keyword evidence="12" id="KW-1185">Reference proteome</keyword>
<feature type="transmembrane region" description="Helical" evidence="8">
    <location>
        <begin position="585"/>
        <end position="606"/>
    </location>
</feature>
<evidence type="ECO:0000313" key="12">
    <source>
        <dbReference type="Proteomes" id="UP001153737"/>
    </source>
</evidence>
<feature type="transmembrane region" description="Helical" evidence="8">
    <location>
        <begin position="294"/>
        <end position="313"/>
    </location>
</feature>
<keyword evidence="6 8" id="KW-0472">Membrane</keyword>
<dbReference type="Pfam" id="PF04547">
    <property type="entry name" value="Anoctamin"/>
    <property type="match status" value="1"/>
</dbReference>
<dbReference type="Pfam" id="PF16178">
    <property type="entry name" value="Anoct_dimer"/>
    <property type="match status" value="1"/>
</dbReference>
<dbReference type="GO" id="GO:0005254">
    <property type="term" value="F:chloride channel activity"/>
    <property type="evidence" value="ECO:0007669"/>
    <property type="project" value="TreeGrafter"/>
</dbReference>
<name>A0A9P0GLC4_PHACE</name>
<evidence type="ECO:0000256" key="1">
    <source>
        <dbReference type="ARBA" id="ARBA00004651"/>
    </source>
</evidence>
<feature type="domain" description="Anoctamin transmembrane" evidence="9">
    <location>
        <begin position="204"/>
        <end position="762"/>
    </location>
</feature>
<keyword evidence="5 8" id="KW-1133">Transmembrane helix</keyword>
<evidence type="ECO:0000256" key="8">
    <source>
        <dbReference type="RuleBase" id="RU280814"/>
    </source>
</evidence>
<feature type="transmembrane region" description="Helical" evidence="8">
    <location>
        <begin position="721"/>
        <end position="750"/>
    </location>
</feature>
<dbReference type="InterPro" id="IPR007632">
    <property type="entry name" value="Anoctamin"/>
</dbReference>
<organism evidence="11 12">
    <name type="scientific">Phaedon cochleariae</name>
    <name type="common">Mustard beetle</name>
    <dbReference type="NCBI Taxonomy" id="80249"/>
    <lineage>
        <taxon>Eukaryota</taxon>
        <taxon>Metazoa</taxon>
        <taxon>Ecdysozoa</taxon>
        <taxon>Arthropoda</taxon>
        <taxon>Hexapoda</taxon>
        <taxon>Insecta</taxon>
        <taxon>Pterygota</taxon>
        <taxon>Neoptera</taxon>
        <taxon>Endopterygota</taxon>
        <taxon>Coleoptera</taxon>
        <taxon>Polyphaga</taxon>
        <taxon>Cucujiformia</taxon>
        <taxon>Chrysomeloidea</taxon>
        <taxon>Chrysomelidae</taxon>
        <taxon>Chrysomelinae</taxon>
        <taxon>Chrysomelini</taxon>
        <taxon>Phaedon</taxon>
    </lineage>
</organism>
<sequence length="778" mass="90461">MANEHQSGIDYVLIYFKYIGEDERAVLSVYIKNLIQQGLKTLEEEIGEVLDNYVCIKIHAPDSVLESLAEVFKIALTKNNPHYKIQKIRWKWFANILTRPNEDDPIVRKGRANDTLSGKQPTSFTASERIYIVHRLLTSTTFGNLPGDKGFEALIKKRILLDAYPLHDSTYQWTEEGPLSDRQLLARYWASLRCFYNYQPLNLIEKHYGPEIGFYFAWMGFYIQLLIPAAILGLLCFFAGIVLYTLDTEFIQKEVCDSKQLICPVCPSVTTCDFVPLKNSCEKFKIAYVLENNITVDYSMLMIFWGVIFLISWRRKEAMLKMRWNIHQVPLDRVTRPQFIQQASLNRISSITGEKEYYFSIWHRILSYTLSYSVFSIIFVAYVIGLVVVKLFRLNFHHYGMRSSILKGHLETYEMFASSLLSVVIIYIFKLFKNRLCQKLTQWENPRTDAEFKMRYQIKAIIVSFGNTLFPVIYLAYFKGKFFTHPGDATQWSILGIGRSDVCPPSGCLVDLSVQLMMIMGVDNMVKIFKGTFLQYLSVRYNRSIRKYKGPKEFTRQWEEDFNLLPVGTNFLDDAYIDMAIQHGYMSLFLVAFPLAPVFSLVNSVLKMRFDAIRLLKRSRRVIPRYMTGIDQWNTVFQVITLLGAIANPLLITFGSNFVPRILYRSQNGNSLTGFINSTLSEFAVDDFPETRSLENVTTCLYFGRRYPPSHSRSYELTSDFWILIAVKSIIFICLENVCLLFSLFLNYVVPTIPRKVEIKMEYEQEVLREMRLRNNAI</sequence>
<dbReference type="GO" id="GO:0046983">
    <property type="term" value="F:protein dimerization activity"/>
    <property type="evidence" value="ECO:0007669"/>
    <property type="project" value="InterPro"/>
</dbReference>
<proteinExistence type="inferred from homology"/>
<evidence type="ECO:0000313" key="11">
    <source>
        <dbReference type="EMBL" id="CAH1119328.1"/>
    </source>
</evidence>
<dbReference type="PANTHER" id="PTHR12308:SF84">
    <property type="entry name" value="ANOCTAMIN"/>
    <property type="match status" value="1"/>
</dbReference>
<protein>
    <recommendedName>
        <fullName evidence="8">Anoctamin</fullName>
    </recommendedName>
</protein>
<keyword evidence="4 8" id="KW-0812">Transmembrane</keyword>
<reference evidence="11" key="1">
    <citation type="submission" date="2022-01" db="EMBL/GenBank/DDBJ databases">
        <authorList>
            <person name="King R."/>
        </authorList>
    </citation>
    <scope>NUCLEOTIDE SEQUENCE</scope>
</reference>
<feature type="transmembrane region" description="Helical" evidence="8">
    <location>
        <begin position="215"/>
        <end position="244"/>
    </location>
</feature>
<dbReference type="GO" id="GO:0005886">
    <property type="term" value="C:plasma membrane"/>
    <property type="evidence" value="ECO:0007669"/>
    <property type="project" value="UniProtKB-SubCell"/>
</dbReference>
<feature type="transmembrane region" description="Helical" evidence="8">
    <location>
        <begin position="626"/>
        <end position="647"/>
    </location>
</feature>